<dbReference type="InterPro" id="IPR035965">
    <property type="entry name" value="PAS-like_dom_sf"/>
</dbReference>
<dbReference type="NCBIfam" id="TIGR00254">
    <property type="entry name" value="GGDEF"/>
    <property type="match status" value="1"/>
</dbReference>
<dbReference type="STRING" id="80878.RP29_03855"/>
<dbReference type="PROSITE" id="PS50887">
    <property type="entry name" value="GGDEF"/>
    <property type="match status" value="1"/>
</dbReference>
<dbReference type="Pfam" id="PF00990">
    <property type="entry name" value="GGDEF"/>
    <property type="match status" value="1"/>
</dbReference>
<gene>
    <name evidence="2" type="ORF">RP29_03855</name>
</gene>
<keyword evidence="2" id="KW-0418">Kinase</keyword>
<feature type="domain" description="GGDEF" evidence="1">
    <location>
        <begin position="342"/>
        <end position="473"/>
    </location>
</feature>
<dbReference type="SUPFAM" id="SSF55785">
    <property type="entry name" value="PYP-like sensor domain (PAS domain)"/>
    <property type="match status" value="2"/>
</dbReference>
<dbReference type="NCBIfam" id="TIGR00229">
    <property type="entry name" value="sensory_box"/>
    <property type="match status" value="1"/>
</dbReference>
<keyword evidence="3" id="KW-1185">Reference proteome</keyword>
<dbReference type="SMART" id="SM00267">
    <property type="entry name" value="GGDEF"/>
    <property type="match status" value="1"/>
</dbReference>
<dbReference type="Gene3D" id="3.30.450.20">
    <property type="entry name" value="PAS domain"/>
    <property type="match status" value="2"/>
</dbReference>
<dbReference type="Pfam" id="PF13426">
    <property type="entry name" value="PAS_9"/>
    <property type="match status" value="1"/>
</dbReference>
<evidence type="ECO:0000313" key="3">
    <source>
        <dbReference type="Proteomes" id="UP000032566"/>
    </source>
</evidence>
<dbReference type="InterPro" id="IPR029787">
    <property type="entry name" value="Nucleotide_cyclase"/>
</dbReference>
<reference evidence="2 3" key="1">
    <citation type="submission" date="2014-12" db="EMBL/GenBank/DDBJ databases">
        <title>Isolation of bacteria from lake water.</title>
        <authorList>
            <person name="Sheng K.-Y."/>
            <person name="Chin P.-S."/>
            <person name="Chan K.-G."/>
            <person name="Tan G.S."/>
        </authorList>
    </citation>
    <scope>NUCLEOTIDE SEQUENCE [LARGE SCALE GENOMIC DNA]</scope>
    <source>
        <strain evidence="2 3">KY4</strain>
    </source>
</reference>
<dbReference type="Gene3D" id="3.30.70.270">
    <property type="match status" value="1"/>
</dbReference>
<dbReference type="AlphaFoldDB" id="A0A0D7KCV8"/>
<dbReference type="PANTHER" id="PTHR44757:SF2">
    <property type="entry name" value="BIOFILM ARCHITECTURE MAINTENANCE PROTEIN MBAA"/>
    <property type="match status" value="1"/>
</dbReference>
<dbReference type="EMBL" id="JXYQ01000009">
    <property type="protein sequence ID" value="KJA11777.1"/>
    <property type="molecule type" value="Genomic_DNA"/>
</dbReference>
<evidence type="ECO:0000259" key="1">
    <source>
        <dbReference type="PROSITE" id="PS50887"/>
    </source>
</evidence>
<evidence type="ECO:0000313" key="2">
    <source>
        <dbReference type="EMBL" id="KJA11777.1"/>
    </source>
</evidence>
<sequence length="473" mass="53608">MFNLAPVSLWLEDYSALKALFQRWREEGVDDLEAYLRADPSLLAQCSAALRVLQVNQRTLDLFAAPDQATLVAQLGQIFRDDMHHSLVRELVQLWEGRLEYSNESVNYALDGRRLDVRVNVRVLPGHEEDWSRVLVSLEDITRQMQDALQLRRSEQYARGLFEYSPVSLWVEDFSTIKMLLDGVRAQGIADFKTFLKVHPEFVSRCMQEIRVIDVNQQTLEMFGARSKDHLLNNLSQVFRGEMAESFAEQLQDLWEGKTVQQREVTNYSLSGDAVHIHMQFSVLGGHQDDWSLVLLSLVDITARKKAEAYLEYLGKHDVLTQLRNRAFYAEELNRLTRKGPWPFAVIAIDLNGLKAINDEQGHAAGDAMLRRAGEVLAKAVDAPACAARVGGDEFAVLLPGADERGAAAIRDRIQSLVELNNQFYSGQPLGLAMGIACCQSGEAVESALHKADQAMYEEKKRYYHQQGLERRR</sequence>
<dbReference type="Proteomes" id="UP000032566">
    <property type="component" value="Unassembled WGS sequence"/>
</dbReference>
<dbReference type="CDD" id="cd00130">
    <property type="entry name" value="PAS"/>
    <property type="match status" value="1"/>
</dbReference>
<dbReference type="InterPro" id="IPR000014">
    <property type="entry name" value="PAS"/>
</dbReference>
<dbReference type="InterPro" id="IPR000160">
    <property type="entry name" value="GGDEF_dom"/>
</dbReference>
<name>A0A0D7KCV8_9BURK</name>
<dbReference type="PANTHER" id="PTHR44757">
    <property type="entry name" value="DIGUANYLATE CYCLASE DGCP"/>
    <property type="match status" value="1"/>
</dbReference>
<keyword evidence="2" id="KW-0808">Transferase</keyword>
<comment type="caution">
    <text evidence="2">The sequence shown here is derived from an EMBL/GenBank/DDBJ whole genome shotgun (WGS) entry which is preliminary data.</text>
</comment>
<dbReference type="GO" id="GO:0016301">
    <property type="term" value="F:kinase activity"/>
    <property type="evidence" value="ECO:0007669"/>
    <property type="project" value="UniProtKB-KW"/>
</dbReference>
<protein>
    <submittedName>
        <fullName evidence="2">Histidine kinase</fullName>
    </submittedName>
</protein>
<dbReference type="CDD" id="cd01949">
    <property type="entry name" value="GGDEF"/>
    <property type="match status" value="1"/>
</dbReference>
<proteinExistence type="predicted"/>
<dbReference type="OrthoDB" id="9812260at2"/>
<dbReference type="InterPro" id="IPR052155">
    <property type="entry name" value="Biofilm_reg_signaling"/>
</dbReference>
<organism evidence="2 3">
    <name type="scientific">Acidovorax temperans</name>
    <dbReference type="NCBI Taxonomy" id="80878"/>
    <lineage>
        <taxon>Bacteria</taxon>
        <taxon>Pseudomonadati</taxon>
        <taxon>Pseudomonadota</taxon>
        <taxon>Betaproteobacteria</taxon>
        <taxon>Burkholderiales</taxon>
        <taxon>Comamonadaceae</taxon>
        <taxon>Acidovorax</taxon>
    </lineage>
</organism>
<dbReference type="SUPFAM" id="SSF55073">
    <property type="entry name" value="Nucleotide cyclase"/>
    <property type="match status" value="1"/>
</dbReference>
<accession>A0A0D7KCV8</accession>
<dbReference type="PATRIC" id="fig|80878.5.peg.4203"/>
<dbReference type="InterPro" id="IPR043128">
    <property type="entry name" value="Rev_trsase/Diguanyl_cyclase"/>
</dbReference>